<proteinExistence type="predicted"/>
<gene>
    <name evidence="1" type="ORF">J2Y69_002297</name>
</gene>
<name>A0ABU1SEK6_9MICO</name>
<evidence type="ECO:0000313" key="1">
    <source>
        <dbReference type="EMBL" id="MDR6867693.1"/>
    </source>
</evidence>
<reference evidence="1 2" key="1">
    <citation type="submission" date="2023-07" db="EMBL/GenBank/DDBJ databases">
        <title>Sorghum-associated microbial communities from plants grown in Nebraska, USA.</title>
        <authorList>
            <person name="Schachtman D."/>
        </authorList>
    </citation>
    <scope>NUCLEOTIDE SEQUENCE [LARGE SCALE GENOMIC DNA]</scope>
    <source>
        <strain evidence="1 2">2980</strain>
    </source>
</reference>
<accession>A0ABU1SEK6</accession>
<comment type="caution">
    <text evidence="1">The sequence shown here is derived from an EMBL/GenBank/DDBJ whole genome shotgun (WGS) entry which is preliminary data.</text>
</comment>
<evidence type="ECO:0000313" key="2">
    <source>
        <dbReference type="Proteomes" id="UP001259347"/>
    </source>
</evidence>
<dbReference type="Proteomes" id="UP001259347">
    <property type="component" value="Unassembled WGS sequence"/>
</dbReference>
<keyword evidence="2" id="KW-1185">Reference proteome</keyword>
<dbReference type="EMBL" id="JAVDUM010000009">
    <property type="protein sequence ID" value="MDR6867693.1"/>
    <property type="molecule type" value="Genomic_DNA"/>
</dbReference>
<sequence length="82" mass="8727">MDDDELRALAEAVPAGDWGGGALFGDGSPYLLEVPGEGDIWLHDVRVAEFVVAASPAAVLALLDRIRELESAGTRPRPEARE</sequence>
<organism evidence="1 2">
    <name type="scientific">Microbacterium resistens</name>
    <dbReference type="NCBI Taxonomy" id="156977"/>
    <lineage>
        <taxon>Bacteria</taxon>
        <taxon>Bacillati</taxon>
        <taxon>Actinomycetota</taxon>
        <taxon>Actinomycetes</taxon>
        <taxon>Micrococcales</taxon>
        <taxon>Microbacteriaceae</taxon>
        <taxon>Microbacterium</taxon>
    </lineage>
</organism>
<protein>
    <submittedName>
        <fullName evidence="1">Uncharacterized protein</fullName>
    </submittedName>
</protein>